<dbReference type="Proteomes" id="UP000294933">
    <property type="component" value="Unassembled WGS sequence"/>
</dbReference>
<evidence type="ECO:0000313" key="2">
    <source>
        <dbReference type="Proteomes" id="UP000294933"/>
    </source>
</evidence>
<keyword evidence="2" id="KW-1185">Reference proteome</keyword>
<sequence length="69" mass="7632">MFYRCESALQYNTISPGINVSGTLAVRMQDVFPGASFHSSEPELNVDFPPHLILNPDNCASNLVRTANY</sequence>
<accession>A0A4Y7QAV2</accession>
<gene>
    <name evidence="1" type="ORF">BD410DRAFT_785512</name>
</gene>
<reference evidence="1 2" key="1">
    <citation type="submission" date="2018-06" db="EMBL/GenBank/DDBJ databases">
        <title>A transcriptomic atlas of mushroom development highlights an independent origin of complex multicellularity.</title>
        <authorList>
            <consortium name="DOE Joint Genome Institute"/>
            <person name="Krizsan K."/>
            <person name="Almasi E."/>
            <person name="Merenyi Z."/>
            <person name="Sahu N."/>
            <person name="Viragh M."/>
            <person name="Koszo T."/>
            <person name="Mondo S."/>
            <person name="Kiss B."/>
            <person name="Balint B."/>
            <person name="Kues U."/>
            <person name="Barry K."/>
            <person name="Hegedus J.C."/>
            <person name="Henrissat B."/>
            <person name="Johnson J."/>
            <person name="Lipzen A."/>
            <person name="Ohm R."/>
            <person name="Nagy I."/>
            <person name="Pangilinan J."/>
            <person name="Yan J."/>
            <person name="Xiong Y."/>
            <person name="Grigoriev I.V."/>
            <person name="Hibbett D.S."/>
            <person name="Nagy L.G."/>
        </authorList>
    </citation>
    <scope>NUCLEOTIDE SEQUENCE [LARGE SCALE GENOMIC DNA]</scope>
    <source>
        <strain evidence="1 2">SZMC22713</strain>
    </source>
</reference>
<dbReference type="EMBL" id="ML170165">
    <property type="protein sequence ID" value="TDL24797.1"/>
    <property type="molecule type" value="Genomic_DNA"/>
</dbReference>
<dbReference type="VEuPathDB" id="FungiDB:BD410DRAFT_785512"/>
<dbReference type="AlphaFoldDB" id="A0A4Y7QAV2"/>
<name>A0A4Y7QAV2_9AGAM</name>
<evidence type="ECO:0000313" key="1">
    <source>
        <dbReference type="EMBL" id="TDL24797.1"/>
    </source>
</evidence>
<proteinExistence type="predicted"/>
<protein>
    <submittedName>
        <fullName evidence="1">Uncharacterized protein</fullName>
    </submittedName>
</protein>
<organism evidence="1 2">
    <name type="scientific">Rickenella mellea</name>
    <dbReference type="NCBI Taxonomy" id="50990"/>
    <lineage>
        <taxon>Eukaryota</taxon>
        <taxon>Fungi</taxon>
        <taxon>Dikarya</taxon>
        <taxon>Basidiomycota</taxon>
        <taxon>Agaricomycotina</taxon>
        <taxon>Agaricomycetes</taxon>
        <taxon>Hymenochaetales</taxon>
        <taxon>Rickenellaceae</taxon>
        <taxon>Rickenella</taxon>
    </lineage>
</organism>